<gene>
    <name evidence="1" type="ORF">GJJ64_04820</name>
</gene>
<evidence type="ECO:0000313" key="2">
    <source>
        <dbReference type="Proteomes" id="UP000462931"/>
    </source>
</evidence>
<protein>
    <recommendedName>
        <fullName evidence="3">Viral A-type inclusion protein</fullName>
    </recommendedName>
</protein>
<keyword evidence="2" id="KW-1185">Reference proteome</keyword>
<dbReference type="PROSITE" id="PS51257">
    <property type="entry name" value="PROKAR_LIPOPROTEIN"/>
    <property type="match status" value="1"/>
</dbReference>
<name>A0A7K0FKL5_9SPHI</name>
<evidence type="ECO:0008006" key="3">
    <source>
        <dbReference type="Google" id="ProtNLM"/>
    </source>
</evidence>
<reference evidence="1 2" key="1">
    <citation type="submission" date="2019-11" db="EMBL/GenBank/DDBJ databases">
        <authorList>
            <person name="Cheng Q."/>
            <person name="Yang Z."/>
        </authorList>
    </citation>
    <scope>NUCLEOTIDE SEQUENCE [LARGE SCALE GENOMIC DNA]</scope>
    <source>
        <strain evidence="1 2">HX-22-1</strain>
    </source>
</reference>
<dbReference type="EMBL" id="WKJI01000001">
    <property type="protein sequence ID" value="MRX46509.1"/>
    <property type="molecule type" value="Genomic_DNA"/>
</dbReference>
<comment type="caution">
    <text evidence="1">The sequence shown here is derived from an EMBL/GenBank/DDBJ whole genome shotgun (WGS) entry which is preliminary data.</text>
</comment>
<sequence>MNNLKMILVAICFSFLACNNDKEEQQKLQKQVIDKHDVLMAKMDSLTENQLRLDSITLKYKKIKSENPSLDSNTLIAQIDSAKNLLSNADEAMMNWMQQFNPDYTGKSSTEIFDYLRKQEQKIDSVKFLFDKSLAHSNALIKQYK</sequence>
<dbReference type="AlphaFoldDB" id="A0A7K0FKL5"/>
<evidence type="ECO:0000313" key="1">
    <source>
        <dbReference type="EMBL" id="MRX46509.1"/>
    </source>
</evidence>
<dbReference type="RefSeq" id="WP_154286594.1">
    <property type="nucleotide sequence ID" value="NZ_WKJI01000001.1"/>
</dbReference>
<accession>A0A7K0FKL5</accession>
<proteinExistence type="predicted"/>
<dbReference type="Proteomes" id="UP000462931">
    <property type="component" value="Unassembled WGS sequence"/>
</dbReference>
<organism evidence="1 2">
    <name type="scientific">Pedobacter puniceum</name>
    <dbReference type="NCBI Taxonomy" id="2666136"/>
    <lineage>
        <taxon>Bacteria</taxon>
        <taxon>Pseudomonadati</taxon>
        <taxon>Bacteroidota</taxon>
        <taxon>Sphingobacteriia</taxon>
        <taxon>Sphingobacteriales</taxon>
        <taxon>Sphingobacteriaceae</taxon>
        <taxon>Pedobacter</taxon>
    </lineage>
</organism>